<evidence type="ECO:0000256" key="1">
    <source>
        <dbReference type="SAM" id="MobiDB-lite"/>
    </source>
</evidence>
<dbReference type="EMBL" id="MPIN01000013">
    <property type="protein sequence ID" value="OJH35792.1"/>
    <property type="molecule type" value="Genomic_DNA"/>
</dbReference>
<evidence type="ECO:0000313" key="3">
    <source>
        <dbReference type="EMBL" id="OJH35792.1"/>
    </source>
</evidence>
<feature type="domain" description="Periplasmic copper-binding protein NosD beta helix" evidence="2">
    <location>
        <begin position="235"/>
        <end position="342"/>
    </location>
</feature>
<dbReference type="InterPro" id="IPR011050">
    <property type="entry name" value="Pectin_lyase_fold/virulence"/>
</dbReference>
<evidence type="ECO:0000313" key="4">
    <source>
        <dbReference type="Proteomes" id="UP000182229"/>
    </source>
</evidence>
<dbReference type="InterPro" id="IPR012334">
    <property type="entry name" value="Pectin_lyas_fold"/>
</dbReference>
<dbReference type="InterPro" id="IPR007742">
    <property type="entry name" value="NosD_dom"/>
</dbReference>
<feature type="region of interest" description="Disordered" evidence="1">
    <location>
        <begin position="1"/>
        <end position="35"/>
    </location>
</feature>
<evidence type="ECO:0000259" key="2">
    <source>
        <dbReference type="Pfam" id="PF05048"/>
    </source>
</evidence>
<dbReference type="Proteomes" id="UP000182229">
    <property type="component" value="Unassembled WGS sequence"/>
</dbReference>
<dbReference type="SUPFAM" id="SSF51126">
    <property type="entry name" value="Pectin lyase-like"/>
    <property type="match status" value="1"/>
</dbReference>
<dbReference type="STRING" id="83449.BON30_37735"/>
<reference evidence="3 4" key="2">
    <citation type="submission" date="2016-12" db="EMBL/GenBank/DDBJ databases">
        <title>Draft Genome Sequence of Cystobacter ferrugineus Strain Cbfe23.</title>
        <authorList>
            <person name="Akbar S."/>
            <person name="Dowd S.E."/>
            <person name="Stevens D.C."/>
        </authorList>
    </citation>
    <scope>NUCLEOTIDE SEQUENCE [LARGE SCALE GENOMIC DNA]</scope>
    <source>
        <strain evidence="3 4">Cbfe23</strain>
    </source>
</reference>
<sequence length="413" mass="43998">MTLLLAGCEPSSAEPPFVEMPPEDSVSPEPSTPAPTVLRVPIPEELRESGAVLVVSRLHEARPARESVTTVAAGTQEFEVQGGAGEVLAVSVLGPSGELSDVAMVRAEASSWRARESPPRTLRVPQDYPNIQAAVDAARAGDTVLVKPGTYHETVRLKSGIRLFGSGAPWTILDGGGVPGKLVDFSGATDVVVSGFTFQNVGPGSLCDTSGVMDCGGEWYSAALYADGHTEQGQAPTSALVTHNIFRDNFIGTLLYFHARAVVRNNLFVHNTHGFVANHFQDVALVANNVFWENTREAIVSQAAWLDILNNVVARSEVGVFLAYVQTGRIRCNVFFQNEANGADLHQVPPRFEIGQDGNLELDPRFTSADEGNFLPAVGSPLVDAGCFEGLAFDQGGTRGDIGAYGGPLGRWR</sequence>
<protein>
    <recommendedName>
        <fullName evidence="2">Periplasmic copper-binding protein NosD beta helix domain-containing protein</fullName>
    </recommendedName>
</protein>
<dbReference type="Gene3D" id="2.160.20.10">
    <property type="entry name" value="Single-stranded right-handed beta-helix, Pectin lyase-like"/>
    <property type="match status" value="1"/>
</dbReference>
<keyword evidence="4" id="KW-1185">Reference proteome</keyword>
<dbReference type="Pfam" id="PF05048">
    <property type="entry name" value="NosD"/>
    <property type="match status" value="1"/>
</dbReference>
<organism evidence="3 4">
    <name type="scientific">Cystobacter ferrugineus</name>
    <dbReference type="NCBI Taxonomy" id="83449"/>
    <lineage>
        <taxon>Bacteria</taxon>
        <taxon>Pseudomonadati</taxon>
        <taxon>Myxococcota</taxon>
        <taxon>Myxococcia</taxon>
        <taxon>Myxococcales</taxon>
        <taxon>Cystobacterineae</taxon>
        <taxon>Archangiaceae</taxon>
        <taxon>Cystobacter</taxon>
    </lineage>
</organism>
<dbReference type="AlphaFoldDB" id="A0A1L9B0K3"/>
<proteinExistence type="predicted"/>
<reference evidence="4" key="1">
    <citation type="submission" date="2016-11" db="EMBL/GenBank/DDBJ databases">
        <authorList>
            <person name="Shukria A."/>
            <person name="Stevens D.C."/>
        </authorList>
    </citation>
    <scope>NUCLEOTIDE SEQUENCE [LARGE SCALE GENOMIC DNA]</scope>
    <source>
        <strain evidence="4">Cbfe23</strain>
    </source>
</reference>
<comment type="caution">
    <text evidence="3">The sequence shown here is derived from an EMBL/GenBank/DDBJ whole genome shotgun (WGS) entry which is preliminary data.</text>
</comment>
<gene>
    <name evidence="3" type="ORF">BON30_37735</name>
</gene>
<name>A0A1L9B0K3_9BACT</name>
<accession>A0A1L9B0K3</accession>